<organism evidence="1">
    <name type="scientific">Arundo donax</name>
    <name type="common">Giant reed</name>
    <name type="synonym">Donax arundinaceus</name>
    <dbReference type="NCBI Taxonomy" id="35708"/>
    <lineage>
        <taxon>Eukaryota</taxon>
        <taxon>Viridiplantae</taxon>
        <taxon>Streptophyta</taxon>
        <taxon>Embryophyta</taxon>
        <taxon>Tracheophyta</taxon>
        <taxon>Spermatophyta</taxon>
        <taxon>Magnoliopsida</taxon>
        <taxon>Liliopsida</taxon>
        <taxon>Poales</taxon>
        <taxon>Poaceae</taxon>
        <taxon>PACMAD clade</taxon>
        <taxon>Arundinoideae</taxon>
        <taxon>Arundineae</taxon>
        <taxon>Arundo</taxon>
    </lineage>
</organism>
<accession>A0A0A9B078</accession>
<evidence type="ECO:0000313" key="1">
    <source>
        <dbReference type="EMBL" id="JAD54560.1"/>
    </source>
</evidence>
<sequence>MGMKCTNQNFRNSIFELMFKGLAGDLERPELKWQDLVGSQRLPVLDARRRDHPVLAPVVLLPPKRSNLS</sequence>
<proteinExistence type="predicted"/>
<protein>
    <submittedName>
        <fullName evidence="1">Uncharacterized protein</fullName>
    </submittedName>
</protein>
<dbReference type="AlphaFoldDB" id="A0A0A9B078"/>
<reference evidence="1" key="1">
    <citation type="submission" date="2014-09" db="EMBL/GenBank/DDBJ databases">
        <authorList>
            <person name="Magalhaes I.L.F."/>
            <person name="Oliveira U."/>
            <person name="Santos F.R."/>
            <person name="Vidigal T.H.D.A."/>
            <person name="Brescovit A.D."/>
            <person name="Santos A.J."/>
        </authorList>
    </citation>
    <scope>NUCLEOTIDE SEQUENCE</scope>
    <source>
        <tissue evidence="1">Shoot tissue taken approximately 20 cm above the soil surface</tissue>
    </source>
</reference>
<name>A0A0A9B078_ARUDO</name>
<dbReference type="EMBL" id="GBRH01243335">
    <property type="protein sequence ID" value="JAD54560.1"/>
    <property type="molecule type" value="Transcribed_RNA"/>
</dbReference>
<reference evidence="1" key="2">
    <citation type="journal article" date="2015" name="Data Brief">
        <title>Shoot transcriptome of the giant reed, Arundo donax.</title>
        <authorList>
            <person name="Barrero R.A."/>
            <person name="Guerrero F.D."/>
            <person name="Moolhuijzen P."/>
            <person name="Goolsby J.A."/>
            <person name="Tidwell J."/>
            <person name="Bellgard S.E."/>
            <person name="Bellgard M.I."/>
        </authorList>
    </citation>
    <scope>NUCLEOTIDE SEQUENCE</scope>
    <source>
        <tissue evidence="1">Shoot tissue taken approximately 20 cm above the soil surface</tissue>
    </source>
</reference>